<name>A0A1W2GZP9_9BACT</name>
<gene>
    <name evidence="7" type="ORF">SAMN00777080_0666</name>
</gene>
<dbReference type="InterPro" id="IPR004837">
    <property type="entry name" value="NaCa_Exmemb"/>
</dbReference>
<evidence type="ECO:0000256" key="5">
    <source>
        <dbReference type="SAM" id="Phobius"/>
    </source>
</evidence>
<dbReference type="PANTHER" id="PTHR10846:SF8">
    <property type="entry name" value="INNER MEMBRANE PROTEIN YRBG"/>
    <property type="match status" value="1"/>
</dbReference>
<feature type="transmembrane region" description="Helical" evidence="5">
    <location>
        <begin position="114"/>
        <end position="132"/>
    </location>
</feature>
<reference evidence="8" key="1">
    <citation type="submission" date="2017-04" db="EMBL/GenBank/DDBJ databases">
        <authorList>
            <person name="Varghese N."/>
            <person name="Submissions S."/>
        </authorList>
    </citation>
    <scope>NUCLEOTIDE SEQUENCE [LARGE SCALE GENOMIC DNA]</scope>
    <source>
        <strain evidence="8">DSM 16537</strain>
    </source>
</reference>
<feature type="transmembrane region" description="Helical" evidence="5">
    <location>
        <begin position="234"/>
        <end position="253"/>
    </location>
</feature>
<evidence type="ECO:0000256" key="1">
    <source>
        <dbReference type="ARBA" id="ARBA00004141"/>
    </source>
</evidence>
<protein>
    <submittedName>
        <fullName evidence="7">Cation:H+ antiporter</fullName>
    </submittedName>
</protein>
<dbReference type="EMBL" id="LT838813">
    <property type="protein sequence ID" value="SMD42129.1"/>
    <property type="molecule type" value="Genomic_DNA"/>
</dbReference>
<dbReference type="GO" id="GO:0006874">
    <property type="term" value="P:intracellular calcium ion homeostasis"/>
    <property type="evidence" value="ECO:0007669"/>
    <property type="project" value="TreeGrafter"/>
</dbReference>
<evidence type="ECO:0000256" key="4">
    <source>
        <dbReference type="ARBA" id="ARBA00023136"/>
    </source>
</evidence>
<dbReference type="AlphaFoldDB" id="A0A1W2GZP9"/>
<evidence type="ECO:0000256" key="3">
    <source>
        <dbReference type="ARBA" id="ARBA00022989"/>
    </source>
</evidence>
<comment type="subcellular location">
    <subcellularLocation>
        <location evidence="1">Membrane</location>
        <topology evidence="1">Multi-pass membrane protein</topology>
    </subcellularLocation>
</comment>
<accession>A0A1W2GZP9</accession>
<feature type="transmembrane region" description="Helical" evidence="5">
    <location>
        <begin position="46"/>
        <end position="73"/>
    </location>
</feature>
<feature type="transmembrane region" description="Helical" evidence="5">
    <location>
        <begin position="324"/>
        <end position="344"/>
    </location>
</feature>
<dbReference type="OrthoDB" id="9794225at2"/>
<proteinExistence type="predicted"/>
<keyword evidence="8" id="KW-1185">Reference proteome</keyword>
<evidence type="ECO:0000313" key="7">
    <source>
        <dbReference type="EMBL" id="SMD42129.1"/>
    </source>
</evidence>
<dbReference type="GO" id="GO:0005886">
    <property type="term" value="C:plasma membrane"/>
    <property type="evidence" value="ECO:0007669"/>
    <property type="project" value="TreeGrafter"/>
</dbReference>
<feature type="transmembrane region" description="Helical" evidence="5">
    <location>
        <begin position="12"/>
        <end position="34"/>
    </location>
</feature>
<feature type="transmembrane region" description="Helical" evidence="5">
    <location>
        <begin position="265"/>
        <end position="284"/>
    </location>
</feature>
<dbReference type="RefSeq" id="WP_084118966.1">
    <property type="nucleotide sequence ID" value="NZ_LT838813.1"/>
</dbReference>
<evidence type="ECO:0000259" key="6">
    <source>
        <dbReference type="Pfam" id="PF01699"/>
    </source>
</evidence>
<feature type="transmembrane region" description="Helical" evidence="5">
    <location>
        <begin position="196"/>
        <end position="214"/>
    </location>
</feature>
<dbReference type="Proteomes" id="UP000192333">
    <property type="component" value="Chromosome I"/>
</dbReference>
<dbReference type="STRING" id="758820.SAMN00777080_0666"/>
<keyword evidence="4 5" id="KW-0472">Membrane</keyword>
<dbReference type="Pfam" id="PF01699">
    <property type="entry name" value="Na_Ca_ex"/>
    <property type="match status" value="2"/>
</dbReference>
<sequence length="346" mass="36818">MTEFFNIHDLELTGIIFILVISALVISIAGTYLAKFADQIADITKLGEALVGAVLLGAVTSLAGVVTSISAALQGYADLAISNAIGGIAVQTFFLAIADMTYRKANLEHASASLANLMYSVLLIGLLTTLLMMSQMPEVTFQGFHPGSPIIIITYVAGLWMVSKSSKKPMWSPTHTVETVADVPAKDLHKINLKRLWLGFIVTAGLVIVAGYFVGEAGIAISERTRLSETFVGGLFTAVATSLPELIVSISAVKRGSLTMAVSNIVGGNSFEVIVVALADFFYKGSILHAATSADSYIITLTILLMSVLLMGLLYREKQGIGKIGWESLGIIIIFIVGYLILFFSG</sequence>
<feature type="domain" description="Sodium/calcium exchanger membrane region" evidence="6">
    <location>
        <begin position="196"/>
        <end position="342"/>
    </location>
</feature>
<dbReference type="InterPro" id="IPR004481">
    <property type="entry name" value="K/Na/Ca-exchanger"/>
</dbReference>
<keyword evidence="2 5" id="KW-0812">Transmembrane</keyword>
<evidence type="ECO:0000256" key="2">
    <source>
        <dbReference type="ARBA" id="ARBA00022692"/>
    </source>
</evidence>
<feature type="transmembrane region" description="Helical" evidence="5">
    <location>
        <begin position="79"/>
        <end position="102"/>
    </location>
</feature>
<feature type="transmembrane region" description="Helical" evidence="5">
    <location>
        <begin position="144"/>
        <end position="162"/>
    </location>
</feature>
<dbReference type="InterPro" id="IPR044880">
    <property type="entry name" value="NCX_ion-bd_dom_sf"/>
</dbReference>
<dbReference type="GO" id="GO:0005262">
    <property type="term" value="F:calcium channel activity"/>
    <property type="evidence" value="ECO:0007669"/>
    <property type="project" value="TreeGrafter"/>
</dbReference>
<keyword evidence="3 5" id="KW-1133">Transmembrane helix</keyword>
<feature type="domain" description="Sodium/calcium exchanger membrane region" evidence="6">
    <location>
        <begin position="16"/>
        <end position="133"/>
    </location>
</feature>
<evidence type="ECO:0000313" key="8">
    <source>
        <dbReference type="Proteomes" id="UP000192333"/>
    </source>
</evidence>
<dbReference type="GO" id="GO:0008273">
    <property type="term" value="F:calcium, potassium:sodium antiporter activity"/>
    <property type="evidence" value="ECO:0007669"/>
    <property type="project" value="TreeGrafter"/>
</dbReference>
<feature type="transmembrane region" description="Helical" evidence="5">
    <location>
        <begin position="296"/>
        <end position="315"/>
    </location>
</feature>
<dbReference type="PANTHER" id="PTHR10846">
    <property type="entry name" value="SODIUM/POTASSIUM/CALCIUM EXCHANGER"/>
    <property type="match status" value="1"/>
</dbReference>
<dbReference type="Gene3D" id="1.20.1420.30">
    <property type="entry name" value="NCX, central ion-binding region"/>
    <property type="match status" value="1"/>
</dbReference>
<organism evidence="7 8">
    <name type="scientific">Aquiflexum balticum DSM 16537</name>
    <dbReference type="NCBI Taxonomy" id="758820"/>
    <lineage>
        <taxon>Bacteria</taxon>
        <taxon>Pseudomonadati</taxon>
        <taxon>Bacteroidota</taxon>
        <taxon>Cytophagia</taxon>
        <taxon>Cytophagales</taxon>
        <taxon>Cyclobacteriaceae</taxon>
        <taxon>Aquiflexum</taxon>
    </lineage>
</organism>